<keyword evidence="4" id="KW-1185">Reference proteome</keyword>
<dbReference type="Gene3D" id="1.10.10.10">
    <property type="entry name" value="Winged helix-like DNA-binding domain superfamily/Winged helix DNA-binding domain"/>
    <property type="match status" value="1"/>
</dbReference>
<feature type="domain" description="HTH lysR-type" evidence="2">
    <location>
        <begin position="1"/>
        <end position="58"/>
    </location>
</feature>
<dbReference type="SUPFAM" id="SSF46785">
    <property type="entry name" value="Winged helix' DNA-binding domain"/>
    <property type="match status" value="1"/>
</dbReference>
<dbReference type="InterPro" id="IPR058163">
    <property type="entry name" value="LysR-type_TF_proteobact-type"/>
</dbReference>
<dbReference type="PANTHER" id="PTHR30537">
    <property type="entry name" value="HTH-TYPE TRANSCRIPTIONAL REGULATOR"/>
    <property type="match status" value="1"/>
</dbReference>
<sequence length="283" mass="29522">MNWDDLRHVLMVAEKGSVAAAARALGVNHATVLRRIAAFEEAAGGPVFERHAQGYRLRPDRVPVIEAARRAAEAMEQAGQLMRGKSTGAAQVLRVTSVDTLCAGLLAREHARIARRVAPYRLALISANTHLDMARLQADVAVRPANALPEGMVGDAPCTLGFGVYAAPGAPETWLGLTGPIAGSPAGQWAAQCLPQDDLAASADSFVVLRELALAGQGRAILPCILGDACAGLTPLPGLMPRIDVPVWVACHRDLAGAGRIESLRAALVSVLRANAGALAGQH</sequence>
<dbReference type="InterPro" id="IPR036388">
    <property type="entry name" value="WH-like_DNA-bd_sf"/>
</dbReference>
<accession>A0ABY8QPA7</accession>
<dbReference type="PANTHER" id="PTHR30537:SF3">
    <property type="entry name" value="TRANSCRIPTIONAL REGULATORY PROTEIN"/>
    <property type="match status" value="1"/>
</dbReference>
<reference evidence="3 4" key="1">
    <citation type="submission" date="2023-05" db="EMBL/GenBank/DDBJ databases">
        <title>YMD87, complete Genome.</title>
        <authorList>
            <person name="Zhang J."/>
            <person name="Xu X."/>
        </authorList>
    </citation>
    <scope>NUCLEOTIDE SEQUENCE [LARGE SCALE GENOMIC DNA]</scope>
    <source>
        <strain evidence="3 4">YMD87</strain>
    </source>
</reference>
<dbReference type="EMBL" id="CP124616">
    <property type="protein sequence ID" value="WGW05866.1"/>
    <property type="molecule type" value="Genomic_DNA"/>
</dbReference>
<dbReference type="Proteomes" id="UP001241605">
    <property type="component" value="Chromosome"/>
</dbReference>
<evidence type="ECO:0000256" key="1">
    <source>
        <dbReference type="ARBA" id="ARBA00009437"/>
    </source>
</evidence>
<organism evidence="3 4">
    <name type="scientific">Tropicibacter oceani</name>
    <dbReference type="NCBI Taxonomy" id="3058420"/>
    <lineage>
        <taxon>Bacteria</taxon>
        <taxon>Pseudomonadati</taxon>
        <taxon>Pseudomonadota</taxon>
        <taxon>Alphaproteobacteria</taxon>
        <taxon>Rhodobacterales</taxon>
        <taxon>Roseobacteraceae</taxon>
        <taxon>Tropicibacter</taxon>
    </lineage>
</organism>
<dbReference type="Pfam" id="PF00126">
    <property type="entry name" value="HTH_1"/>
    <property type="match status" value="1"/>
</dbReference>
<proteinExistence type="inferred from homology"/>
<comment type="similarity">
    <text evidence="1">Belongs to the LysR transcriptional regulatory family.</text>
</comment>
<gene>
    <name evidence="3" type="ORF">QF118_14500</name>
</gene>
<dbReference type="InterPro" id="IPR036390">
    <property type="entry name" value="WH_DNA-bd_sf"/>
</dbReference>
<name>A0ABY8QPA7_9RHOB</name>
<evidence type="ECO:0000313" key="3">
    <source>
        <dbReference type="EMBL" id="WGW05866.1"/>
    </source>
</evidence>
<dbReference type="SUPFAM" id="SSF53850">
    <property type="entry name" value="Periplasmic binding protein-like II"/>
    <property type="match status" value="1"/>
</dbReference>
<dbReference type="RefSeq" id="WP_282302489.1">
    <property type="nucleotide sequence ID" value="NZ_CP124616.1"/>
</dbReference>
<dbReference type="InterPro" id="IPR000847">
    <property type="entry name" value="LysR_HTH_N"/>
</dbReference>
<evidence type="ECO:0000259" key="2">
    <source>
        <dbReference type="PROSITE" id="PS50931"/>
    </source>
</evidence>
<evidence type="ECO:0000313" key="4">
    <source>
        <dbReference type="Proteomes" id="UP001241605"/>
    </source>
</evidence>
<dbReference type="PROSITE" id="PS50931">
    <property type="entry name" value="HTH_LYSR"/>
    <property type="match status" value="1"/>
</dbReference>
<protein>
    <submittedName>
        <fullName evidence="3">LysR family transcriptional regulator</fullName>
    </submittedName>
</protein>